<evidence type="ECO:0000313" key="12">
    <source>
        <dbReference type="Proteomes" id="UP001184614"/>
    </source>
</evidence>
<protein>
    <recommendedName>
        <fullName evidence="3 9">Flagellar biosynthetic protein FliR</fullName>
    </recommendedName>
</protein>
<feature type="transmembrane region" description="Helical" evidence="10">
    <location>
        <begin position="82"/>
        <end position="106"/>
    </location>
</feature>
<comment type="function">
    <text evidence="1 10">Role in flagellar biosynthesis.</text>
</comment>
<dbReference type="InterPro" id="IPR002010">
    <property type="entry name" value="T3SS_IM_R"/>
</dbReference>
<evidence type="ECO:0000256" key="4">
    <source>
        <dbReference type="ARBA" id="ARBA00022475"/>
    </source>
</evidence>
<dbReference type="Proteomes" id="UP001184614">
    <property type="component" value="Unassembled WGS sequence"/>
</dbReference>
<feature type="transmembrane region" description="Helical" evidence="10">
    <location>
        <begin position="183"/>
        <end position="205"/>
    </location>
</feature>
<dbReference type="PANTHER" id="PTHR30065">
    <property type="entry name" value="FLAGELLAR BIOSYNTHETIC PROTEIN FLIR"/>
    <property type="match status" value="1"/>
</dbReference>
<keyword evidence="11" id="KW-0282">Flagellum</keyword>
<keyword evidence="12" id="KW-1185">Reference proteome</keyword>
<feature type="transmembrane region" description="Helical" evidence="10">
    <location>
        <begin position="127"/>
        <end position="144"/>
    </location>
</feature>
<comment type="caution">
    <text evidence="11">The sequence shown here is derived from an EMBL/GenBank/DDBJ whole genome shotgun (WGS) entry which is preliminary data.</text>
</comment>
<evidence type="ECO:0000256" key="10">
    <source>
        <dbReference type="RuleBase" id="RU362071"/>
    </source>
</evidence>
<reference evidence="11 12" key="1">
    <citation type="submission" date="2023-07" db="EMBL/GenBank/DDBJ databases">
        <title>Sorghum-associated microbial communities from plants grown in Nebraska, USA.</title>
        <authorList>
            <person name="Schachtman D."/>
        </authorList>
    </citation>
    <scope>NUCLEOTIDE SEQUENCE [LARGE SCALE GENOMIC DNA]</scope>
    <source>
        <strain evidence="11 12">DS1730</strain>
    </source>
</reference>
<evidence type="ECO:0000256" key="7">
    <source>
        <dbReference type="ARBA" id="ARBA00023136"/>
    </source>
</evidence>
<feature type="transmembrane region" description="Helical" evidence="10">
    <location>
        <begin position="12"/>
        <end position="30"/>
    </location>
</feature>
<name>A0ABU1MAP9_9HYPH</name>
<keyword evidence="5 10" id="KW-0812">Transmembrane</keyword>
<gene>
    <name evidence="11" type="ORF">J2782_002858</name>
</gene>
<evidence type="ECO:0000256" key="8">
    <source>
        <dbReference type="ARBA" id="ARBA00023143"/>
    </source>
</evidence>
<proteinExistence type="inferred from homology"/>
<evidence type="ECO:0000256" key="3">
    <source>
        <dbReference type="ARBA" id="ARBA00021717"/>
    </source>
</evidence>
<keyword evidence="11" id="KW-0966">Cell projection</keyword>
<evidence type="ECO:0000256" key="2">
    <source>
        <dbReference type="ARBA" id="ARBA00009772"/>
    </source>
</evidence>
<comment type="similarity">
    <text evidence="2 10">Belongs to the FliR/MopE/SpaR family.</text>
</comment>
<keyword evidence="7 10" id="KW-0472">Membrane</keyword>
<evidence type="ECO:0000256" key="1">
    <source>
        <dbReference type="ARBA" id="ARBA00002578"/>
    </source>
</evidence>
<keyword evidence="11" id="KW-0969">Cilium</keyword>
<evidence type="ECO:0000256" key="5">
    <source>
        <dbReference type="ARBA" id="ARBA00022692"/>
    </source>
</evidence>
<keyword evidence="6 10" id="KW-1133">Transmembrane helix</keyword>
<feature type="transmembrane region" description="Helical" evidence="10">
    <location>
        <begin position="217"/>
        <end position="237"/>
    </location>
</feature>
<evidence type="ECO:0000256" key="6">
    <source>
        <dbReference type="ARBA" id="ARBA00022989"/>
    </source>
</evidence>
<accession>A0ABU1MAP9</accession>
<dbReference type="PANTHER" id="PTHR30065:SF1">
    <property type="entry name" value="SURFACE PRESENTATION OF ANTIGENS PROTEIN SPAR"/>
    <property type="match status" value="1"/>
</dbReference>
<feature type="transmembrane region" description="Helical" evidence="10">
    <location>
        <begin position="42"/>
        <end position="62"/>
    </location>
</feature>
<sequence length="256" mass="27820">MPMLAQLPLNEIVLAAMLAFCRVGACIMLMPGISSARIPLQVRLFIALACSFAVLPIVIGSITTSLDGGQPWTVLRLMLSEMFIGGIIGILAHIYFWALQFMANTMAMAVGYSGSPGDAITEPEPQAALATLVTFSALFLFFVTDMHLEILRALLNSYTAIPVDGRFRPDAAMTDFTDTLSDAFLVTLRIAAPFIVFAVLVNFAIGLINKLTPTIPIYFVSMPFVLGGGLLLVYFILPELLRFFTGELAANLRNLF</sequence>
<evidence type="ECO:0000256" key="9">
    <source>
        <dbReference type="NCBIfam" id="TIGR01400"/>
    </source>
</evidence>
<dbReference type="Pfam" id="PF01311">
    <property type="entry name" value="Bac_export_1"/>
    <property type="match status" value="1"/>
</dbReference>
<keyword evidence="4 10" id="KW-1003">Cell membrane</keyword>
<dbReference type="EMBL" id="JAVDQT010000004">
    <property type="protein sequence ID" value="MDR6433112.1"/>
    <property type="molecule type" value="Genomic_DNA"/>
</dbReference>
<keyword evidence="8 10" id="KW-0975">Bacterial flagellum</keyword>
<organism evidence="11 12">
    <name type="scientific">Brucella pseudogrignonensis</name>
    <dbReference type="NCBI Taxonomy" id="419475"/>
    <lineage>
        <taxon>Bacteria</taxon>
        <taxon>Pseudomonadati</taxon>
        <taxon>Pseudomonadota</taxon>
        <taxon>Alphaproteobacteria</taxon>
        <taxon>Hyphomicrobiales</taxon>
        <taxon>Brucellaceae</taxon>
        <taxon>Brucella/Ochrobactrum group</taxon>
        <taxon>Brucella</taxon>
    </lineage>
</organism>
<dbReference type="PRINTS" id="PR00953">
    <property type="entry name" value="TYPE3IMRPROT"/>
</dbReference>
<dbReference type="InterPro" id="IPR006303">
    <property type="entry name" value="FliR"/>
</dbReference>
<dbReference type="NCBIfam" id="TIGR01400">
    <property type="entry name" value="fliR"/>
    <property type="match status" value="1"/>
</dbReference>
<comment type="subcellular location">
    <subcellularLocation>
        <location evidence="10">Cell membrane</location>
        <topology evidence="10">Multi-pass membrane protein</topology>
    </subcellularLocation>
    <subcellularLocation>
        <location evidence="10">Bacterial flagellum basal body</location>
    </subcellularLocation>
</comment>
<evidence type="ECO:0000313" key="11">
    <source>
        <dbReference type="EMBL" id="MDR6433112.1"/>
    </source>
</evidence>